<dbReference type="InterPro" id="IPR001453">
    <property type="entry name" value="MoaB/Mog_dom"/>
</dbReference>
<comment type="function">
    <text evidence="1 9">Catalyzes the insertion of molybdate into adenylated molybdopterin with the concomitant release of AMP.</text>
</comment>
<dbReference type="Proteomes" id="UP001169242">
    <property type="component" value="Unassembled WGS sequence"/>
</dbReference>
<organism evidence="11 12">
    <name type="scientific">Holtiella tumoricola</name>
    <dbReference type="NCBI Taxonomy" id="3018743"/>
    <lineage>
        <taxon>Bacteria</taxon>
        <taxon>Bacillati</taxon>
        <taxon>Bacillota</taxon>
        <taxon>Clostridia</taxon>
        <taxon>Lachnospirales</taxon>
        <taxon>Cellulosilyticaceae</taxon>
        <taxon>Holtiella</taxon>
    </lineage>
</organism>
<evidence type="ECO:0000313" key="11">
    <source>
        <dbReference type="EMBL" id="MDA3731537.1"/>
    </source>
</evidence>
<dbReference type="InterPro" id="IPR038987">
    <property type="entry name" value="MoeA-like"/>
</dbReference>
<proteinExistence type="inferred from homology"/>
<dbReference type="Pfam" id="PF03453">
    <property type="entry name" value="MoeA_N"/>
    <property type="match status" value="1"/>
</dbReference>
<dbReference type="SUPFAM" id="SSF53218">
    <property type="entry name" value="Molybdenum cofactor biosynthesis proteins"/>
    <property type="match status" value="1"/>
</dbReference>
<dbReference type="EC" id="2.10.1.1" evidence="4 9"/>
<dbReference type="FunFam" id="2.170.190.11:FF:000001">
    <property type="entry name" value="Molybdopterin molybdenumtransferase"/>
    <property type="match status" value="1"/>
</dbReference>
<dbReference type="GO" id="GO:0005829">
    <property type="term" value="C:cytosol"/>
    <property type="evidence" value="ECO:0007669"/>
    <property type="project" value="TreeGrafter"/>
</dbReference>
<keyword evidence="12" id="KW-1185">Reference proteome</keyword>
<dbReference type="Pfam" id="PF00994">
    <property type="entry name" value="MoCF_biosynth"/>
    <property type="match status" value="1"/>
</dbReference>
<evidence type="ECO:0000256" key="6">
    <source>
        <dbReference type="ARBA" id="ARBA00022505"/>
    </source>
</evidence>
<dbReference type="Gene3D" id="3.40.980.10">
    <property type="entry name" value="MoaB/Mog-like domain"/>
    <property type="match status" value="1"/>
</dbReference>
<keyword evidence="6 9" id="KW-0500">Molybdenum</keyword>
<protein>
    <recommendedName>
        <fullName evidence="5 9">Molybdopterin molybdenumtransferase</fullName>
        <ecNumber evidence="4 9">2.10.1.1</ecNumber>
    </recommendedName>
</protein>
<gene>
    <name evidence="11" type="ORF">PBV87_08610</name>
</gene>
<dbReference type="InterPro" id="IPR005111">
    <property type="entry name" value="MoeA_C_domain_IV"/>
</dbReference>
<dbReference type="SMART" id="SM00852">
    <property type="entry name" value="MoCF_biosynth"/>
    <property type="match status" value="1"/>
</dbReference>
<sequence length="405" mass="44768">MVGISLEEALDLLEQASRIDIKVEKLLLHAANGRILAKDYYAPISNPPFDRSPLDGYAFKAEDSSGASMDRPVTLKVKGVVYAGEYYEAEVNNQEAVRIMTGAPIPKGCDCVLRQEDTDEGEVEVQIYKALKPFDNYCFKGEDIKEGHLLLKAGEKLSPVKLGILASMGFQEVEVRQPLRMGLLCTGDELTPIGEDLKLGKIYNANEVMIQTKAMELGIQIQVLKMQQDTPEAVAKCLEEHWDEIDLMVTTGGVSVGKKDIMHDVINLLGAKRLFWRIAIQPGTPVLAACYKEKLLIGLSGNPFAALANFELIIRPVVAYLTQDEMLKPIHTTGIMENEFKKKSIKRRFIRAYFEDGKVKLNHNNHASGALYTMSLCNALIDIPAGSTGLDIGEEVKVILVDTRG</sequence>
<dbReference type="CDD" id="cd00887">
    <property type="entry name" value="MoeA"/>
    <property type="match status" value="1"/>
</dbReference>
<keyword evidence="7 9" id="KW-0501">Molybdenum cofactor biosynthesis</keyword>
<evidence type="ECO:0000256" key="8">
    <source>
        <dbReference type="ARBA" id="ARBA00047317"/>
    </source>
</evidence>
<comment type="caution">
    <text evidence="11">The sequence shown here is derived from an EMBL/GenBank/DDBJ whole genome shotgun (WGS) entry which is preliminary data.</text>
</comment>
<dbReference type="Gene3D" id="2.170.190.11">
    <property type="entry name" value="Molybdopterin biosynthesis moea protein, domain 3"/>
    <property type="match status" value="1"/>
</dbReference>
<evidence type="ECO:0000256" key="9">
    <source>
        <dbReference type="RuleBase" id="RU365090"/>
    </source>
</evidence>
<dbReference type="EMBL" id="JAQIFT010000037">
    <property type="protein sequence ID" value="MDA3731537.1"/>
    <property type="molecule type" value="Genomic_DNA"/>
</dbReference>
<dbReference type="NCBIfam" id="NF045515">
    <property type="entry name" value="Glp_gephyrin"/>
    <property type="match status" value="1"/>
</dbReference>
<comment type="cofactor">
    <cofactor evidence="9">
        <name>Mg(2+)</name>
        <dbReference type="ChEBI" id="CHEBI:18420"/>
    </cofactor>
</comment>
<dbReference type="InterPro" id="IPR036425">
    <property type="entry name" value="MoaB/Mog-like_dom_sf"/>
</dbReference>
<evidence type="ECO:0000256" key="3">
    <source>
        <dbReference type="ARBA" id="ARBA00010763"/>
    </source>
</evidence>
<dbReference type="SUPFAM" id="SSF63882">
    <property type="entry name" value="MoeA N-terminal region -like"/>
    <property type="match status" value="1"/>
</dbReference>
<comment type="similarity">
    <text evidence="3 9">Belongs to the MoeA family.</text>
</comment>
<dbReference type="PANTHER" id="PTHR10192">
    <property type="entry name" value="MOLYBDOPTERIN BIOSYNTHESIS PROTEIN"/>
    <property type="match status" value="1"/>
</dbReference>
<keyword evidence="9" id="KW-0808">Transferase</keyword>
<comment type="pathway">
    <text evidence="2 9">Cofactor biosynthesis; molybdopterin biosynthesis.</text>
</comment>
<evidence type="ECO:0000256" key="7">
    <source>
        <dbReference type="ARBA" id="ARBA00023150"/>
    </source>
</evidence>
<dbReference type="GO" id="GO:0006777">
    <property type="term" value="P:Mo-molybdopterin cofactor biosynthetic process"/>
    <property type="evidence" value="ECO:0007669"/>
    <property type="project" value="UniProtKB-UniRule"/>
</dbReference>
<feature type="domain" description="MoaB/Mog" evidence="10">
    <location>
        <begin position="182"/>
        <end position="320"/>
    </location>
</feature>
<evidence type="ECO:0000256" key="1">
    <source>
        <dbReference type="ARBA" id="ARBA00002901"/>
    </source>
</evidence>
<dbReference type="GO" id="GO:0061599">
    <property type="term" value="F:molybdopterin molybdotransferase activity"/>
    <property type="evidence" value="ECO:0007669"/>
    <property type="project" value="UniProtKB-UniRule"/>
</dbReference>
<name>A0AA42J0L3_9FIRM</name>
<dbReference type="PANTHER" id="PTHR10192:SF5">
    <property type="entry name" value="GEPHYRIN"/>
    <property type="match status" value="1"/>
</dbReference>
<keyword evidence="9" id="KW-0479">Metal-binding</keyword>
<evidence type="ECO:0000256" key="5">
    <source>
        <dbReference type="ARBA" id="ARBA00021108"/>
    </source>
</evidence>
<dbReference type="RefSeq" id="WP_271011905.1">
    <property type="nucleotide sequence ID" value="NZ_JAQIFT010000037.1"/>
</dbReference>
<evidence type="ECO:0000256" key="2">
    <source>
        <dbReference type="ARBA" id="ARBA00005046"/>
    </source>
</evidence>
<dbReference type="InterPro" id="IPR005110">
    <property type="entry name" value="MoeA_linker/N"/>
</dbReference>
<keyword evidence="9" id="KW-0460">Magnesium</keyword>
<dbReference type="Pfam" id="PF03454">
    <property type="entry name" value="MoeA_C"/>
    <property type="match status" value="1"/>
</dbReference>
<reference evidence="11" key="1">
    <citation type="journal article" date="2023" name="Int. J. Syst. Evol. Microbiol.">
        <title>&lt;i&gt;Holtiella tumoricola&lt;/i&gt; gen. nov. sp. nov., isolated from a human clinical sample.</title>
        <authorList>
            <person name="Allen-Vercoe E."/>
            <person name="Daigneault M.C."/>
            <person name="Vancuren S.J."/>
            <person name="Cochrane K."/>
            <person name="O'Neal L.L."/>
            <person name="Sankaranarayanan K."/>
            <person name="Lawson P.A."/>
        </authorList>
    </citation>
    <scope>NUCLEOTIDE SEQUENCE</scope>
    <source>
        <strain evidence="11">CC70A</strain>
    </source>
</reference>
<accession>A0AA42J0L3</accession>
<dbReference type="SUPFAM" id="SSF63867">
    <property type="entry name" value="MoeA C-terminal domain-like"/>
    <property type="match status" value="1"/>
</dbReference>
<dbReference type="InterPro" id="IPR036135">
    <property type="entry name" value="MoeA_linker/N_sf"/>
</dbReference>
<comment type="catalytic activity">
    <reaction evidence="8">
        <text>adenylyl-molybdopterin + molybdate = Mo-molybdopterin + AMP + H(+)</text>
        <dbReference type="Rhea" id="RHEA:35047"/>
        <dbReference type="ChEBI" id="CHEBI:15378"/>
        <dbReference type="ChEBI" id="CHEBI:36264"/>
        <dbReference type="ChEBI" id="CHEBI:62727"/>
        <dbReference type="ChEBI" id="CHEBI:71302"/>
        <dbReference type="ChEBI" id="CHEBI:456215"/>
        <dbReference type="EC" id="2.10.1.1"/>
    </reaction>
</comment>
<evidence type="ECO:0000259" key="10">
    <source>
        <dbReference type="SMART" id="SM00852"/>
    </source>
</evidence>
<evidence type="ECO:0000256" key="4">
    <source>
        <dbReference type="ARBA" id="ARBA00013269"/>
    </source>
</evidence>
<dbReference type="AlphaFoldDB" id="A0AA42J0L3"/>
<evidence type="ECO:0000313" key="12">
    <source>
        <dbReference type="Proteomes" id="UP001169242"/>
    </source>
</evidence>
<dbReference type="Gene3D" id="2.40.340.10">
    <property type="entry name" value="MoeA, C-terminal, domain IV"/>
    <property type="match status" value="1"/>
</dbReference>
<dbReference type="InterPro" id="IPR036688">
    <property type="entry name" value="MoeA_C_domain_IV_sf"/>
</dbReference>
<dbReference type="GO" id="GO:0046872">
    <property type="term" value="F:metal ion binding"/>
    <property type="evidence" value="ECO:0007669"/>
    <property type="project" value="UniProtKB-UniRule"/>
</dbReference>
<dbReference type="Gene3D" id="3.90.105.10">
    <property type="entry name" value="Molybdopterin biosynthesis moea protein, domain 2"/>
    <property type="match status" value="1"/>
</dbReference>